<evidence type="ECO:0000313" key="1">
    <source>
        <dbReference type="EMBL" id="KAE8326873.1"/>
    </source>
</evidence>
<protein>
    <submittedName>
        <fullName evidence="1">Uncharacterized protein</fullName>
    </submittedName>
</protein>
<dbReference type="Proteomes" id="UP000325945">
    <property type="component" value="Unassembled WGS sequence"/>
</dbReference>
<accession>A0A5N6X1U0</accession>
<evidence type="ECO:0000313" key="2">
    <source>
        <dbReference type="Proteomes" id="UP000325945"/>
    </source>
</evidence>
<proteinExistence type="predicted"/>
<organism evidence="1 2">
    <name type="scientific">Aspergillus sergii</name>
    <dbReference type="NCBI Taxonomy" id="1034303"/>
    <lineage>
        <taxon>Eukaryota</taxon>
        <taxon>Fungi</taxon>
        <taxon>Dikarya</taxon>
        <taxon>Ascomycota</taxon>
        <taxon>Pezizomycotina</taxon>
        <taxon>Eurotiomycetes</taxon>
        <taxon>Eurotiomycetidae</taxon>
        <taxon>Eurotiales</taxon>
        <taxon>Aspergillaceae</taxon>
        <taxon>Aspergillus</taxon>
        <taxon>Aspergillus subgen. Circumdati</taxon>
    </lineage>
</organism>
<dbReference type="AlphaFoldDB" id="A0A5N6X1U0"/>
<gene>
    <name evidence="1" type="ORF">BDV39DRAFT_176338</name>
</gene>
<reference evidence="2" key="1">
    <citation type="submission" date="2019-04" db="EMBL/GenBank/DDBJ databases">
        <title>Friends and foes A comparative genomics studyof 23 Aspergillus species from section Flavi.</title>
        <authorList>
            <consortium name="DOE Joint Genome Institute"/>
            <person name="Kjaerbolling I."/>
            <person name="Vesth T."/>
            <person name="Frisvad J.C."/>
            <person name="Nybo J.L."/>
            <person name="Theobald S."/>
            <person name="Kildgaard S."/>
            <person name="Isbrandt T."/>
            <person name="Kuo A."/>
            <person name="Sato A."/>
            <person name="Lyhne E.K."/>
            <person name="Kogle M.E."/>
            <person name="Wiebenga A."/>
            <person name="Kun R.S."/>
            <person name="Lubbers R.J."/>
            <person name="Makela M.R."/>
            <person name="Barry K."/>
            <person name="Chovatia M."/>
            <person name="Clum A."/>
            <person name="Daum C."/>
            <person name="Haridas S."/>
            <person name="He G."/>
            <person name="LaButti K."/>
            <person name="Lipzen A."/>
            <person name="Mondo S."/>
            <person name="Riley R."/>
            <person name="Salamov A."/>
            <person name="Simmons B.A."/>
            <person name="Magnuson J.K."/>
            <person name="Henrissat B."/>
            <person name="Mortensen U.H."/>
            <person name="Larsen T.O."/>
            <person name="Devries R.P."/>
            <person name="Grigoriev I.V."/>
            <person name="Machida M."/>
            <person name="Baker S.E."/>
            <person name="Andersen M.R."/>
        </authorList>
    </citation>
    <scope>NUCLEOTIDE SEQUENCE [LARGE SCALE GENOMIC DNA]</scope>
    <source>
        <strain evidence="2">CBS 130017</strain>
    </source>
</reference>
<sequence>MLGSACPGAEAIEHLAIRASGLFIWCANACRFIQEGDLYAEERPSTLLKGSTSSTAPEEHFNEVYTSVLRAAILPTYTEQEKEKLYDHLKHVLGTIVTLFPPSL</sequence>
<name>A0A5N6X1U0_9EURO</name>
<keyword evidence="2" id="KW-1185">Reference proteome</keyword>
<dbReference type="EMBL" id="ML741796">
    <property type="protein sequence ID" value="KAE8326873.1"/>
    <property type="molecule type" value="Genomic_DNA"/>
</dbReference>